<evidence type="ECO:0000259" key="7">
    <source>
        <dbReference type="PROSITE" id="PS51471"/>
    </source>
</evidence>
<keyword evidence="4" id="KW-0223">Dioxygenase</keyword>
<keyword evidence="2" id="KW-0479">Metal-binding</keyword>
<keyword evidence="9" id="KW-1185">Reference proteome</keyword>
<dbReference type="OrthoDB" id="9783171at2"/>
<protein>
    <submittedName>
        <fullName evidence="8">SM-20-related protein</fullName>
    </submittedName>
</protein>
<dbReference type="Pfam" id="PF13640">
    <property type="entry name" value="2OG-FeII_Oxy_3"/>
    <property type="match status" value="1"/>
</dbReference>
<organism evidence="8 9">
    <name type="scientific">Luteibacter rhizovicinus</name>
    <dbReference type="NCBI Taxonomy" id="242606"/>
    <lineage>
        <taxon>Bacteria</taxon>
        <taxon>Pseudomonadati</taxon>
        <taxon>Pseudomonadota</taxon>
        <taxon>Gammaproteobacteria</taxon>
        <taxon>Lysobacterales</taxon>
        <taxon>Rhodanobacteraceae</taxon>
        <taxon>Luteibacter</taxon>
    </lineage>
</organism>
<dbReference type="PROSITE" id="PS51471">
    <property type="entry name" value="FE2OG_OXY"/>
    <property type="match status" value="1"/>
</dbReference>
<evidence type="ECO:0000256" key="3">
    <source>
        <dbReference type="ARBA" id="ARBA00022896"/>
    </source>
</evidence>
<keyword evidence="5" id="KW-0560">Oxidoreductase</keyword>
<reference evidence="8 9" key="1">
    <citation type="submission" date="2019-03" db="EMBL/GenBank/DDBJ databases">
        <title>Above-ground endophytic microbial communities from plants in different locations in the United States.</title>
        <authorList>
            <person name="Frank C."/>
        </authorList>
    </citation>
    <scope>NUCLEOTIDE SEQUENCE [LARGE SCALE GENOMIC DNA]</scope>
    <source>
        <strain evidence="8 9">LP_13_YM</strain>
    </source>
</reference>
<dbReference type="EMBL" id="SMCS01000013">
    <property type="protein sequence ID" value="TCV91156.1"/>
    <property type="molecule type" value="Genomic_DNA"/>
</dbReference>
<evidence type="ECO:0000256" key="1">
    <source>
        <dbReference type="ARBA" id="ARBA00001961"/>
    </source>
</evidence>
<keyword evidence="3" id="KW-0847">Vitamin C</keyword>
<evidence type="ECO:0000256" key="6">
    <source>
        <dbReference type="ARBA" id="ARBA00023004"/>
    </source>
</evidence>
<name>A0A4R3YG68_9GAMM</name>
<evidence type="ECO:0000313" key="8">
    <source>
        <dbReference type="EMBL" id="TCV91156.1"/>
    </source>
</evidence>
<dbReference type="GO" id="GO:0031543">
    <property type="term" value="F:peptidyl-proline dioxygenase activity"/>
    <property type="evidence" value="ECO:0007669"/>
    <property type="project" value="TreeGrafter"/>
</dbReference>
<evidence type="ECO:0000256" key="2">
    <source>
        <dbReference type="ARBA" id="ARBA00022723"/>
    </source>
</evidence>
<dbReference type="InterPro" id="IPR044862">
    <property type="entry name" value="Pro_4_hyd_alph_FE2OG_OXY"/>
</dbReference>
<accession>A0A4R3YG68</accession>
<dbReference type="PANTHER" id="PTHR12907">
    <property type="entry name" value="EGL NINE HOMOLOG-RELATED"/>
    <property type="match status" value="1"/>
</dbReference>
<gene>
    <name evidence="8" type="ORF">EC912_1137</name>
</gene>
<keyword evidence="6" id="KW-0408">Iron</keyword>
<feature type="domain" description="Fe2OG dioxygenase" evidence="7">
    <location>
        <begin position="91"/>
        <end position="197"/>
    </location>
</feature>
<dbReference type="GO" id="GO:0071456">
    <property type="term" value="P:cellular response to hypoxia"/>
    <property type="evidence" value="ECO:0007669"/>
    <property type="project" value="TreeGrafter"/>
</dbReference>
<dbReference type="Proteomes" id="UP000295645">
    <property type="component" value="Unassembled WGS sequence"/>
</dbReference>
<dbReference type="InterPro" id="IPR051559">
    <property type="entry name" value="HIF_prolyl_hydroxylases"/>
</dbReference>
<evidence type="ECO:0000313" key="9">
    <source>
        <dbReference type="Proteomes" id="UP000295645"/>
    </source>
</evidence>
<dbReference type="AlphaFoldDB" id="A0A4R3YG68"/>
<dbReference type="SMART" id="SM00702">
    <property type="entry name" value="P4Hc"/>
    <property type="match status" value="1"/>
</dbReference>
<proteinExistence type="predicted"/>
<evidence type="ECO:0000256" key="4">
    <source>
        <dbReference type="ARBA" id="ARBA00022964"/>
    </source>
</evidence>
<dbReference type="PANTHER" id="PTHR12907:SF26">
    <property type="entry name" value="HIF PROLYL HYDROXYLASE, ISOFORM C"/>
    <property type="match status" value="1"/>
</dbReference>
<evidence type="ECO:0000256" key="5">
    <source>
        <dbReference type="ARBA" id="ARBA00023002"/>
    </source>
</evidence>
<dbReference type="RefSeq" id="WP_132147574.1">
    <property type="nucleotide sequence ID" value="NZ_SMCS01000013.1"/>
</dbReference>
<dbReference type="Gene3D" id="2.60.120.620">
    <property type="entry name" value="q2cbj1_9rhob like domain"/>
    <property type="match status" value="1"/>
</dbReference>
<comment type="cofactor">
    <cofactor evidence="1">
        <name>L-ascorbate</name>
        <dbReference type="ChEBI" id="CHEBI:38290"/>
    </cofactor>
</comment>
<comment type="caution">
    <text evidence="8">The sequence shown here is derived from an EMBL/GenBank/DDBJ whole genome shotgun (WGS) entry which is preliminary data.</text>
</comment>
<dbReference type="InterPro" id="IPR005123">
    <property type="entry name" value="Oxoglu/Fe-dep_dioxygenase_dom"/>
</dbReference>
<dbReference type="GO" id="GO:0008198">
    <property type="term" value="F:ferrous iron binding"/>
    <property type="evidence" value="ECO:0007669"/>
    <property type="project" value="TreeGrafter"/>
</dbReference>
<dbReference type="GO" id="GO:0031418">
    <property type="term" value="F:L-ascorbic acid binding"/>
    <property type="evidence" value="ECO:0007669"/>
    <property type="project" value="UniProtKB-KW"/>
</dbReference>
<sequence length="205" mass="22708">MQLSAPFDDAVIDSLIASRWCTIEGFLDPATTRSLAASCRGFADADGLQLAGVARESRHGPSRGDHTRWLGDTGLSTGEHAYLLRLNALRRFLSRGLMVRMADVEAHYALYEPGAGYSRHLDCPGDDFSRIVSTVFYLNENWLDADGGALRLYFDGEAPRDIMPVAGTLVLFLSRYIEHEVMTATVPRMSIASWMRHGSTPKLRN</sequence>
<dbReference type="InterPro" id="IPR006620">
    <property type="entry name" value="Pro_4_hyd_alph"/>
</dbReference>